<sequence length="70" mass="7450">MSFPGRGGLSTFIIPNGSCHSTSLGGNYNEQIDVYRWDGGEHYLGSTIYNGSVGLVVVTIGGPSYYAYVP</sequence>
<reference evidence="2" key="1">
    <citation type="submission" date="2015-11" db="EMBL/GenBank/DDBJ databases">
        <authorList>
            <person name="Varghese N."/>
        </authorList>
    </citation>
    <scope>NUCLEOTIDE SEQUENCE [LARGE SCALE GENOMIC DNA]</scope>
    <source>
        <strain evidence="2">DSM 45899</strain>
    </source>
</reference>
<protein>
    <submittedName>
        <fullName evidence="1">Uncharacterized protein</fullName>
    </submittedName>
</protein>
<dbReference type="Proteomes" id="UP000198802">
    <property type="component" value="Unassembled WGS sequence"/>
</dbReference>
<evidence type="ECO:0000313" key="2">
    <source>
        <dbReference type="Proteomes" id="UP000198802"/>
    </source>
</evidence>
<evidence type="ECO:0000313" key="1">
    <source>
        <dbReference type="EMBL" id="CUU59364.1"/>
    </source>
</evidence>
<accession>A0A0S4QVM1</accession>
<dbReference type="AlphaFoldDB" id="A0A0S4QVM1"/>
<gene>
    <name evidence="1" type="ORF">Ga0074812_12741</name>
</gene>
<name>A0A0S4QVM1_9ACTN</name>
<keyword evidence="2" id="KW-1185">Reference proteome</keyword>
<proteinExistence type="predicted"/>
<organism evidence="1 2">
    <name type="scientific">Parafrankia irregularis</name>
    <dbReference type="NCBI Taxonomy" id="795642"/>
    <lineage>
        <taxon>Bacteria</taxon>
        <taxon>Bacillati</taxon>
        <taxon>Actinomycetota</taxon>
        <taxon>Actinomycetes</taxon>
        <taxon>Frankiales</taxon>
        <taxon>Frankiaceae</taxon>
        <taxon>Parafrankia</taxon>
    </lineage>
</organism>
<dbReference type="EMBL" id="FAOZ01000027">
    <property type="protein sequence ID" value="CUU59364.1"/>
    <property type="molecule type" value="Genomic_DNA"/>
</dbReference>
<dbReference type="RefSeq" id="WP_091283414.1">
    <property type="nucleotide sequence ID" value="NZ_FAOZ01000027.1"/>
</dbReference>